<dbReference type="OrthoDB" id="3798839at2759"/>
<feature type="compositionally biased region" description="Acidic residues" evidence="2">
    <location>
        <begin position="420"/>
        <end position="453"/>
    </location>
</feature>
<feature type="region of interest" description="Disordered" evidence="2">
    <location>
        <begin position="130"/>
        <end position="186"/>
    </location>
</feature>
<feature type="compositionally biased region" description="Basic and acidic residues" evidence="2">
    <location>
        <begin position="152"/>
        <end position="171"/>
    </location>
</feature>
<dbReference type="InterPro" id="IPR001841">
    <property type="entry name" value="Znf_RING"/>
</dbReference>
<feature type="domain" description="RING-type" evidence="3">
    <location>
        <begin position="656"/>
        <end position="701"/>
    </location>
</feature>
<evidence type="ECO:0000313" key="4">
    <source>
        <dbReference type="EMBL" id="ORX97515.1"/>
    </source>
</evidence>
<dbReference type="GO" id="GO:0008270">
    <property type="term" value="F:zinc ion binding"/>
    <property type="evidence" value="ECO:0007669"/>
    <property type="project" value="UniProtKB-KW"/>
</dbReference>
<proteinExistence type="predicted"/>
<feature type="region of interest" description="Disordered" evidence="2">
    <location>
        <begin position="200"/>
        <end position="248"/>
    </location>
</feature>
<keyword evidence="5" id="KW-1185">Reference proteome</keyword>
<evidence type="ECO:0000259" key="3">
    <source>
        <dbReference type="PROSITE" id="PS50089"/>
    </source>
</evidence>
<dbReference type="EMBL" id="MCFA01000233">
    <property type="protein sequence ID" value="ORX97515.1"/>
    <property type="molecule type" value="Genomic_DNA"/>
</dbReference>
<sequence>MPASAIVLCRFRMPKNANYRCPRHVELRFHRPIRNWYCSLHDPLSNRRCQVWRDYQGPQCTELAILVDEGSGKAFCGKHNPETFVAFHHLAPLDLDQEETVQATSQEDHVDHYPEPVGTTAQERIAERADSGISSDLDVKDEPEPQPSEPENANHQEQDSVEDAMHEERSQSIEAPPAPESEPTTHSAVIVQNEVAVDSADANTDQERQPVEQRMPVAEEVQPDAGADIEPTTEHEHQPEGAAPASDVIHVESKALPGEIENEHTLHSQVEPEIQRELEVAEVLAPSTPILAAQAAQADSVAQHEVSEEVVSLPENMEVAATVDEMNNVQEQETISIPSMPKEEQLHSIPEAQSPEVIPHPQQVAPPLAGPAPLLESPEFDEHTAPAMPEAPAPVDSGPAVEELHLKEELVEEKPLKEEPVEEEPLKEELVEEEPLKEEPVEEEPLKEELVEEEPLKEQLVEEQLVEEQLVEEELVEEQPIKEEPRVEQPTPSNIPIQKPADIELSPSPALVSIPEESPVPEARISITAAPEKSTTVFPPTPATGKWLSQASSMDETTPEMVTKLNLKNIFNSPPSPPQTPRSPTMLHRRAHTQFGDLGFSKDTPDSSTLTPGSPEAKFRFHRSRTSLGSLSGFDITNGIEAEEEKDRIAAMYFACNICLGKHNATFLQKVDTCGHQYSTQCFQSALRSGTVRRYNCSSCREWMSNAVEQEKMKARTGK</sequence>
<keyword evidence="1" id="KW-0479">Metal-binding</keyword>
<dbReference type="PROSITE" id="PS50089">
    <property type="entry name" value="ZF_RING_2"/>
    <property type="match status" value="1"/>
</dbReference>
<feature type="region of interest" description="Disordered" evidence="2">
    <location>
        <begin position="534"/>
        <end position="554"/>
    </location>
</feature>
<comment type="caution">
    <text evidence="4">The sequence shown here is derived from an EMBL/GenBank/DDBJ whole genome shotgun (WGS) entry which is preliminary data.</text>
</comment>
<dbReference type="AlphaFoldDB" id="A0A1Y1YHR6"/>
<protein>
    <recommendedName>
        <fullName evidence="3">RING-type domain-containing protein</fullName>
    </recommendedName>
</protein>
<feature type="region of interest" description="Disordered" evidence="2">
    <location>
        <begin position="327"/>
        <end position="501"/>
    </location>
</feature>
<organism evidence="4 5">
    <name type="scientific">Clohesyomyces aquaticus</name>
    <dbReference type="NCBI Taxonomy" id="1231657"/>
    <lineage>
        <taxon>Eukaryota</taxon>
        <taxon>Fungi</taxon>
        <taxon>Dikarya</taxon>
        <taxon>Ascomycota</taxon>
        <taxon>Pezizomycotina</taxon>
        <taxon>Dothideomycetes</taxon>
        <taxon>Pleosporomycetidae</taxon>
        <taxon>Pleosporales</taxon>
        <taxon>Lindgomycetaceae</taxon>
        <taxon>Clohesyomyces</taxon>
    </lineage>
</organism>
<evidence type="ECO:0000256" key="1">
    <source>
        <dbReference type="PROSITE-ProRule" id="PRU00175"/>
    </source>
</evidence>
<evidence type="ECO:0000256" key="2">
    <source>
        <dbReference type="SAM" id="MobiDB-lite"/>
    </source>
</evidence>
<dbReference type="Proteomes" id="UP000193144">
    <property type="component" value="Unassembled WGS sequence"/>
</dbReference>
<gene>
    <name evidence="4" type="ORF">BCR34DRAFT_577895</name>
</gene>
<dbReference type="SUPFAM" id="SSF57850">
    <property type="entry name" value="RING/U-box"/>
    <property type="match status" value="1"/>
</dbReference>
<name>A0A1Y1YHR6_9PLEO</name>
<evidence type="ECO:0000313" key="5">
    <source>
        <dbReference type="Proteomes" id="UP000193144"/>
    </source>
</evidence>
<reference evidence="4 5" key="1">
    <citation type="submission" date="2016-07" db="EMBL/GenBank/DDBJ databases">
        <title>Pervasive Adenine N6-methylation of Active Genes in Fungi.</title>
        <authorList>
            <consortium name="DOE Joint Genome Institute"/>
            <person name="Mondo S.J."/>
            <person name="Dannebaum R.O."/>
            <person name="Kuo R.C."/>
            <person name="Labutti K."/>
            <person name="Haridas S."/>
            <person name="Kuo A."/>
            <person name="Salamov A."/>
            <person name="Ahrendt S.R."/>
            <person name="Lipzen A."/>
            <person name="Sullivan W."/>
            <person name="Andreopoulos W.B."/>
            <person name="Clum A."/>
            <person name="Lindquist E."/>
            <person name="Daum C."/>
            <person name="Ramamoorthy G.K."/>
            <person name="Gryganskyi A."/>
            <person name="Culley D."/>
            <person name="Magnuson J.K."/>
            <person name="James T.Y."/>
            <person name="O'Malley M.A."/>
            <person name="Stajich J.E."/>
            <person name="Spatafora J.W."/>
            <person name="Visel A."/>
            <person name="Grigoriev I.V."/>
        </authorList>
    </citation>
    <scope>NUCLEOTIDE SEQUENCE [LARGE SCALE GENOMIC DNA]</scope>
    <source>
        <strain evidence="4 5">CBS 115471</strain>
    </source>
</reference>
<dbReference type="InterPro" id="IPR013083">
    <property type="entry name" value="Znf_RING/FYVE/PHD"/>
</dbReference>
<feature type="region of interest" description="Disordered" evidence="2">
    <location>
        <begin position="596"/>
        <end position="615"/>
    </location>
</feature>
<accession>A0A1Y1YHR6</accession>
<dbReference type="Gene3D" id="3.30.40.10">
    <property type="entry name" value="Zinc/RING finger domain, C3HC4 (zinc finger)"/>
    <property type="match status" value="1"/>
</dbReference>
<keyword evidence="1" id="KW-0863">Zinc-finger</keyword>
<keyword evidence="1" id="KW-0862">Zinc</keyword>
<feature type="compositionally biased region" description="Polar residues" evidence="2">
    <location>
        <begin position="327"/>
        <end position="337"/>
    </location>
</feature>
<feature type="compositionally biased region" description="Basic and acidic residues" evidence="2">
    <location>
        <begin position="402"/>
        <end position="419"/>
    </location>
</feature>
<feature type="compositionally biased region" description="Acidic residues" evidence="2">
    <location>
        <begin position="464"/>
        <end position="477"/>
    </location>
</feature>
<dbReference type="STRING" id="1231657.A0A1Y1YHR6"/>
<feature type="compositionally biased region" description="Low complexity" evidence="2">
    <location>
        <begin position="365"/>
        <end position="375"/>
    </location>
</feature>